<evidence type="ECO:0000259" key="8">
    <source>
        <dbReference type="Pfam" id="PF16531"/>
    </source>
</evidence>
<feature type="coiled-coil region" evidence="6">
    <location>
        <begin position="176"/>
        <end position="489"/>
    </location>
</feature>
<evidence type="ECO:0000256" key="4">
    <source>
        <dbReference type="ARBA" id="ARBA00023212"/>
    </source>
</evidence>
<dbReference type="GO" id="GO:0005813">
    <property type="term" value="C:centrosome"/>
    <property type="evidence" value="ECO:0007669"/>
    <property type="project" value="UniProtKB-SubCell"/>
</dbReference>
<evidence type="ECO:0000256" key="6">
    <source>
        <dbReference type="SAM" id="Coils"/>
    </source>
</evidence>
<organism evidence="10">
    <name type="scientific">Camponotus floridanus</name>
    <name type="common">Florida carpenter ant</name>
    <dbReference type="NCBI Taxonomy" id="104421"/>
    <lineage>
        <taxon>Eukaryota</taxon>
        <taxon>Metazoa</taxon>
        <taxon>Ecdysozoa</taxon>
        <taxon>Arthropoda</taxon>
        <taxon>Hexapoda</taxon>
        <taxon>Insecta</taxon>
        <taxon>Pterygota</taxon>
        <taxon>Neoptera</taxon>
        <taxon>Endopterygota</taxon>
        <taxon>Hymenoptera</taxon>
        <taxon>Apocrita</taxon>
        <taxon>Aculeata</taxon>
        <taxon>Formicoidea</taxon>
        <taxon>Formicidae</taxon>
        <taxon>Formicinae</taxon>
        <taxon>Camponotus</taxon>
    </lineage>
</organism>
<dbReference type="InParanoid" id="E2ADQ8"/>
<dbReference type="CDD" id="cd10142">
    <property type="entry name" value="HD_SAS6_N"/>
    <property type="match status" value="1"/>
</dbReference>
<evidence type="ECO:0000313" key="9">
    <source>
        <dbReference type="EMBL" id="EFN68420.1"/>
    </source>
</evidence>
<keyword evidence="2" id="KW-0963">Cytoplasm</keyword>
<dbReference type="STRING" id="104421.E2ADQ8"/>
<feature type="region of interest" description="Disordered" evidence="7">
    <location>
        <begin position="609"/>
        <end position="636"/>
    </location>
</feature>
<dbReference type="KEGG" id="cfo:105251233"/>
<evidence type="ECO:0000256" key="5">
    <source>
        <dbReference type="ARBA" id="ARBA00023306"/>
    </source>
</evidence>
<dbReference type="InterPro" id="IPR038558">
    <property type="entry name" value="SAS-6_N_sf"/>
</dbReference>
<keyword evidence="10" id="KW-1185">Reference proteome</keyword>
<dbReference type="EMBL" id="GL438820">
    <property type="protein sequence ID" value="EFN68420.1"/>
    <property type="molecule type" value="Genomic_DNA"/>
</dbReference>
<sequence length="671" mass="75905">MNYLNSIAGGTTTIDSGLQLNNVEILYTKVQRVYIKPQHKEERQRDLRVNVEIHAGISPVCRKSLCVLLSDDDDPCFLYSLFIAEDDFKVLKAQQGLLVDFDNFATQLICLLEQCYIPGTSLSKTPPKFLLLLAEETGDWNFKLVETNNFKHLCHLSLNISPASDSDLKIHMAMKIKQLKENILQQSRDMVGLETRLNDLTNKLETKAKELEHLEQKYLTEKSQIQINSSQQISIEKDRLAQARLEWQRQNEKEKMEVEQRHAETVKQLHTELAELRTQNITFKDKQSFLEATNAEQIKQLQNLEKELNIAQRDLSLLKKQNSKLDVDYHDKDKAVNNLRTKVAVLEQELKDKTVIINKHMEMLKSGKEQKQHLEDLLTEKDSQLQRKQNSLRGLSDELVKANEILTKLQNELASTKSKLKLRTSIALEQERLLDSKQKEVGQLETKMEVLIRDIKDAKNEVGNLKEQIKTLQHQLEEKEKTIKNNDNVISWLNRRLADNQSPLQSAATPAPVMIPSTVPLTLPRTNKLFPNRYETRTPAPSTTQPNTISGLMKNPIVQNPNIHQTTRTTARSMGVGVTENSVGLTTFNKSPLISSTSTPMERFNAVNKASGNPPASTSAPAIIENNNGPTVISNGTKTKTASIGLQGGLRRAGLSDKPILPSAYFPKTLH</sequence>
<dbReference type="Proteomes" id="UP000000311">
    <property type="component" value="Unassembled WGS sequence"/>
</dbReference>
<evidence type="ECO:0000313" key="10">
    <source>
        <dbReference type="Proteomes" id="UP000000311"/>
    </source>
</evidence>
<reference evidence="9 10" key="1">
    <citation type="journal article" date="2010" name="Science">
        <title>Genomic comparison of the ants Camponotus floridanus and Harpegnathos saltator.</title>
        <authorList>
            <person name="Bonasio R."/>
            <person name="Zhang G."/>
            <person name="Ye C."/>
            <person name="Mutti N.S."/>
            <person name="Fang X."/>
            <person name="Qin N."/>
            <person name="Donahue G."/>
            <person name="Yang P."/>
            <person name="Li Q."/>
            <person name="Li C."/>
            <person name="Zhang P."/>
            <person name="Huang Z."/>
            <person name="Berger S.L."/>
            <person name="Reinberg D."/>
            <person name="Wang J."/>
            <person name="Liebig J."/>
        </authorList>
    </citation>
    <scope>NUCLEOTIDE SEQUENCE [LARGE SCALE GENOMIC DNA]</scope>
    <source>
        <strain evidence="10">C129</strain>
    </source>
</reference>
<dbReference type="GO" id="GO:0007099">
    <property type="term" value="P:centriole replication"/>
    <property type="evidence" value="ECO:0007669"/>
    <property type="project" value="TreeGrafter"/>
</dbReference>
<dbReference type="PANTHER" id="PTHR44281">
    <property type="entry name" value="SPINDLE ASSEMBLY ABNORMAL PROTEIN 6 HOMOLOG"/>
    <property type="match status" value="1"/>
</dbReference>
<evidence type="ECO:0000256" key="2">
    <source>
        <dbReference type="ARBA" id="ARBA00022490"/>
    </source>
</evidence>
<dbReference type="Pfam" id="PF16531">
    <property type="entry name" value="SAS-6_N"/>
    <property type="match status" value="1"/>
</dbReference>
<feature type="domain" description="Spindle assembly abnormal protein 6 N-terminal" evidence="8">
    <location>
        <begin position="26"/>
        <end position="159"/>
    </location>
</feature>
<keyword evidence="3 6" id="KW-0175">Coiled coil</keyword>
<dbReference type="Gene3D" id="1.10.287.1490">
    <property type="match status" value="1"/>
</dbReference>
<keyword evidence="4" id="KW-0206">Cytoskeleton</keyword>
<dbReference type="OMA" id="HMAMKIK"/>
<comment type="subcellular location">
    <subcellularLocation>
        <location evidence="1">Cytoplasm</location>
        <location evidence="1">Cytoskeleton</location>
        <location evidence="1">Microtubule organizing center</location>
        <location evidence="1">Centrosome</location>
    </subcellularLocation>
</comment>
<proteinExistence type="predicted"/>
<accession>E2ADQ8</accession>
<name>E2ADQ8_CAMFO</name>
<evidence type="ECO:0000256" key="7">
    <source>
        <dbReference type="SAM" id="MobiDB-lite"/>
    </source>
</evidence>
<dbReference type="AlphaFoldDB" id="E2ADQ8"/>
<dbReference type="Gene3D" id="2.170.210.20">
    <property type="entry name" value="Spindle assembly abnormal protein 6, N-terminal domain"/>
    <property type="match status" value="1"/>
</dbReference>
<dbReference type="InterPro" id="IPR032396">
    <property type="entry name" value="SAS-6_N"/>
</dbReference>
<dbReference type="PANTHER" id="PTHR44281:SF2">
    <property type="entry name" value="SPINDLE ASSEMBLY ABNORMAL PROTEIN 6 HOMOLOG"/>
    <property type="match status" value="1"/>
</dbReference>
<gene>
    <name evidence="9" type="ORF">EAG_10393</name>
</gene>
<dbReference type="GO" id="GO:0005814">
    <property type="term" value="C:centriole"/>
    <property type="evidence" value="ECO:0007669"/>
    <property type="project" value="TreeGrafter"/>
</dbReference>
<keyword evidence="5" id="KW-0131">Cell cycle</keyword>
<protein>
    <submittedName>
        <fullName evidence="9">Spindle assembly abnormal protein 6-like protein</fullName>
    </submittedName>
</protein>
<evidence type="ECO:0000256" key="1">
    <source>
        <dbReference type="ARBA" id="ARBA00004300"/>
    </source>
</evidence>
<evidence type="ECO:0000256" key="3">
    <source>
        <dbReference type="ARBA" id="ARBA00023054"/>
    </source>
</evidence>
<dbReference type="OrthoDB" id="49058at2759"/>